<dbReference type="VEuPathDB" id="AmoebaDB:EHI8A_071260"/>
<comment type="caution">
    <text evidence="2">The sequence shown here is derived from an EMBL/GenBank/DDBJ whole genome shotgun (WGS) entry which is preliminary data.</text>
</comment>
<dbReference type="OMA" id="CEMDYIA"/>
<dbReference type="EMBL" id="BDEQ01000001">
    <property type="protein sequence ID" value="GAT98248.1"/>
    <property type="molecule type" value="Genomic_DNA"/>
</dbReference>
<dbReference type="VEuPathDB" id="AmoebaDB:EHI7A_065940"/>
<dbReference type="AlphaFoldDB" id="A0A5K1U409"/>
<dbReference type="Proteomes" id="UP000078387">
    <property type="component" value="Unassembled WGS sequence"/>
</dbReference>
<dbReference type="GO" id="GO:0005730">
    <property type="term" value="C:nucleolus"/>
    <property type="evidence" value="ECO:0007669"/>
    <property type="project" value="TreeGrafter"/>
</dbReference>
<dbReference type="InterPro" id="IPR054708">
    <property type="entry name" value="MTPAP-like_central"/>
</dbReference>
<dbReference type="SUPFAM" id="SSF81631">
    <property type="entry name" value="PAP/OAS1 substrate-binding domain"/>
    <property type="match status" value="1"/>
</dbReference>
<name>A0A5K1U409_ENTHI</name>
<evidence type="ECO:0000313" key="3">
    <source>
        <dbReference type="Proteomes" id="UP000078387"/>
    </source>
</evidence>
<dbReference type="VEuPathDB" id="AmoebaDB:EHI5A_097650"/>
<dbReference type="VEuPathDB" id="AmoebaDB:EHI_003910"/>
<dbReference type="InterPro" id="IPR043519">
    <property type="entry name" value="NT_sf"/>
</dbReference>
<dbReference type="CDD" id="cd05402">
    <property type="entry name" value="NT_PAP_TUTase"/>
    <property type="match status" value="1"/>
</dbReference>
<dbReference type="PANTHER" id="PTHR23092:SF15">
    <property type="entry name" value="INACTIVE NON-CANONICAL POLY(A) RNA POLYMERASE PROTEIN TRF4-2-RELATED"/>
    <property type="match status" value="1"/>
</dbReference>
<dbReference type="VEuPathDB" id="AmoebaDB:KM1_128180"/>
<dbReference type="SUPFAM" id="SSF81301">
    <property type="entry name" value="Nucleotidyltransferase"/>
    <property type="match status" value="1"/>
</dbReference>
<dbReference type="Gene3D" id="3.30.460.10">
    <property type="entry name" value="Beta Polymerase, domain 2"/>
    <property type="match status" value="1"/>
</dbReference>
<accession>A0A5K1U409</accession>
<sequence>MAAWLNGTKKKECLTLDKEMKLFEQFIQLTPEEIRCRNYCVDKLKQLFENNIEHCEVQVYGSFVYGLSLPSSDVDIALLFPQLPSLSIGRKIRILKRVAQLCRTIKSIRVDDVITNAKIPIVKLTDLECALSIDISVDCDNGIVTTSYIKTLLTEFPLARTLSLFIKFLLFQNSLNEPYHGGLGSYAIILLVCTYLKNNPTEDCGIAITGFLNFYGSLFKMRMTAVSLISGYCKYRSEDDSESCPMIIDPCDELNNVGRTSFKFTTVQYIFKKTLIGINYQYKSPKEKYLPKRSRLSNVVAIAASTLVFRNAICQRFSEQGTPTLVHENRTVNDKSLQ</sequence>
<dbReference type="GO" id="GO:1990817">
    <property type="term" value="F:poly(A) RNA polymerase activity"/>
    <property type="evidence" value="ECO:0007669"/>
    <property type="project" value="InterPro"/>
</dbReference>
<dbReference type="InterPro" id="IPR045862">
    <property type="entry name" value="Trf4-like"/>
</dbReference>
<evidence type="ECO:0000259" key="1">
    <source>
        <dbReference type="Pfam" id="PF22600"/>
    </source>
</evidence>
<gene>
    <name evidence="2" type="ORF">CL6EHI_003910</name>
</gene>
<feature type="domain" description="Poly(A) RNA polymerase mitochondrial-like central palm" evidence="1">
    <location>
        <begin position="16"/>
        <end position="151"/>
    </location>
</feature>
<dbReference type="PANTHER" id="PTHR23092">
    <property type="entry name" value="POLY(A) RNA POLYMERASE"/>
    <property type="match status" value="1"/>
</dbReference>
<dbReference type="GO" id="GO:0031499">
    <property type="term" value="C:TRAMP complex"/>
    <property type="evidence" value="ECO:0007669"/>
    <property type="project" value="TreeGrafter"/>
</dbReference>
<dbReference type="GO" id="GO:0031123">
    <property type="term" value="P:RNA 3'-end processing"/>
    <property type="evidence" value="ECO:0007669"/>
    <property type="project" value="TreeGrafter"/>
</dbReference>
<proteinExistence type="predicted"/>
<reference evidence="2 3" key="1">
    <citation type="submission" date="2016-05" db="EMBL/GenBank/DDBJ databases">
        <title>First whole genome sequencing of Entamoeba histolytica HM1:IMSS-clone-6.</title>
        <authorList>
            <person name="Mukherjee Avik.K."/>
            <person name="Izumyama S."/>
            <person name="Nakada-Tsukui K."/>
            <person name="Nozaki T."/>
        </authorList>
    </citation>
    <scope>NUCLEOTIDE SEQUENCE [LARGE SCALE GENOMIC DNA]</scope>
    <source>
        <strain evidence="2 3">HM1:IMSS clone 6</strain>
    </source>
</reference>
<dbReference type="GO" id="GO:0003729">
    <property type="term" value="F:mRNA binding"/>
    <property type="evidence" value="ECO:0007669"/>
    <property type="project" value="TreeGrafter"/>
</dbReference>
<dbReference type="Pfam" id="PF22600">
    <property type="entry name" value="MTPAP-like_central"/>
    <property type="match status" value="1"/>
</dbReference>
<organism evidence="2 3">
    <name type="scientific">Entamoeba histolytica</name>
    <dbReference type="NCBI Taxonomy" id="5759"/>
    <lineage>
        <taxon>Eukaryota</taxon>
        <taxon>Amoebozoa</taxon>
        <taxon>Evosea</taxon>
        <taxon>Archamoebae</taxon>
        <taxon>Mastigamoebida</taxon>
        <taxon>Entamoebidae</taxon>
        <taxon>Entamoeba</taxon>
    </lineage>
</organism>
<dbReference type="GO" id="GO:0043634">
    <property type="term" value="P:polyadenylation-dependent ncRNA catabolic process"/>
    <property type="evidence" value="ECO:0007669"/>
    <property type="project" value="TreeGrafter"/>
</dbReference>
<dbReference type="Gene3D" id="1.10.1410.10">
    <property type="match status" value="1"/>
</dbReference>
<evidence type="ECO:0000313" key="2">
    <source>
        <dbReference type="EMBL" id="GAT98248.1"/>
    </source>
</evidence>
<protein>
    <recommendedName>
        <fullName evidence="1">Poly(A) RNA polymerase mitochondrial-like central palm domain-containing protein</fullName>
    </recommendedName>
</protein>